<evidence type="ECO:0000313" key="2">
    <source>
        <dbReference type="EMBL" id="KAL2065592.1"/>
    </source>
</evidence>
<evidence type="ECO:0000313" key="3">
    <source>
        <dbReference type="Proteomes" id="UP001595075"/>
    </source>
</evidence>
<reference evidence="2 3" key="1">
    <citation type="journal article" date="2024" name="Commun. Biol.">
        <title>Comparative genomic analysis of thermophilic fungi reveals convergent evolutionary adaptations and gene losses.</title>
        <authorList>
            <person name="Steindorff A.S."/>
            <person name="Aguilar-Pontes M.V."/>
            <person name="Robinson A.J."/>
            <person name="Andreopoulos B."/>
            <person name="LaButti K."/>
            <person name="Kuo A."/>
            <person name="Mondo S."/>
            <person name="Riley R."/>
            <person name="Otillar R."/>
            <person name="Haridas S."/>
            <person name="Lipzen A."/>
            <person name="Grimwood J."/>
            <person name="Schmutz J."/>
            <person name="Clum A."/>
            <person name="Reid I.D."/>
            <person name="Moisan M.C."/>
            <person name="Butler G."/>
            <person name="Nguyen T.T.M."/>
            <person name="Dewar K."/>
            <person name="Conant G."/>
            <person name="Drula E."/>
            <person name="Henrissat B."/>
            <person name="Hansel C."/>
            <person name="Singer S."/>
            <person name="Hutchinson M.I."/>
            <person name="de Vries R.P."/>
            <person name="Natvig D.O."/>
            <person name="Powell A.J."/>
            <person name="Tsang A."/>
            <person name="Grigoriev I.V."/>
        </authorList>
    </citation>
    <scope>NUCLEOTIDE SEQUENCE [LARGE SCALE GENOMIC DNA]</scope>
    <source>
        <strain evidence="2 3">CBS 494.80</strain>
    </source>
</reference>
<dbReference type="EMBL" id="JAZHXI010000012">
    <property type="protein sequence ID" value="KAL2065592.1"/>
    <property type="molecule type" value="Genomic_DNA"/>
</dbReference>
<organism evidence="2 3">
    <name type="scientific">Oculimacula yallundae</name>
    <dbReference type="NCBI Taxonomy" id="86028"/>
    <lineage>
        <taxon>Eukaryota</taxon>
        <taxon>Fungi</taxon>
        <taxon>Dikarya</taxon>
        <taxon>Ascomycota</taxon>
        <taxon>Pezizomycotina</taxon>
        <taxon>Leotiomycetes</taxon>
        <taxon>Helotiales</taxon>
        <taxon>Ploettnerulaceae</taxon>
        <taxon>Oculimacula</taxon>
    </lineage>
</organism>
<keyword evidence="3" id="KW-1185">Reference proteome</keyword>
<proteinExistence type="predicted"/>
<evidence type="ECO:0000256" key="1">
    <source>
        <dbReference type="SAM" id="SignalP"/>
    </source>
</evidence>
<keyword evidence="1" id="KW-0732">Signal</keyword>
<dbReference type="Proteomes" id="UP001595075">
    <property type="component" value="Unassembled WGS sequence"/>
</dbReference>
<sequence length="116" mass="12819">MLKSTLISLLALTLPLVAATESVQTPISTTMEKAFKYGVTSDKIKCHTIEIDTWMADGDCFQLPGQLLNPGKITSTCRVFAYTGRDCTGAEMKIVTNVNGWCYNIDRYYSMKAFCG</sequence>
<accession>A0ABR4C7H2</accession>
<feature type="signal peptide" evidence="1">
    <location>
        <begin position="1"/>
        <end position="19"/>
    </location>
</feature>
<protein>
    <submittedName>
        <fullName evidence="2">Uncharacterized protein</fullName>
    </submittedName>
</protein>
<gene>
    <name evidence="2" type="ORF">VTL71DRAFT_3262</name>
</gene>
<feature type="chain" id="PRO_5045871101" evidence="1">
    <location>
        <begin position="20"/>
        <end position="116"/>
    </location>
</feature>
<name>A0ABR4C7H2_9HELO</name>
<comment type="caution">
    <text evidence="2">The sequence shown here is derived from an EMBL/GenBank/DDBJ whole genome shotgun (WGS) entry which is preliminary data.</text>
</comment>